<evidence type="ECO:0000313" key="3">
    <source>
        <dbReference type="Proteomes" id="UP000298860"/>
    </source>
</evidence>
<sequence>MSAATETSAALSDWECHAGDVVFGVSAPETWAKVQRARLAEFLISPPGELDLGRFTLTVHVDDLAFRRVMREVVQHTTVGHVEPIPGLVLLEAHQSSGRRCYVVAVDSLEHQAGAYAVAASGPSIELFLHSASARGHRYPLRLIREAMLRTYEDAGGTIFHAAGVDVGGTGVMICGPRAAGKTTTLAFLLRSMDTALLSNDRLIVLGNRMVAVPLPVPTALGTARHSPSYGRRQRATVYGPPGWAQNSAPRPSTRSAPEGSPPPSGPGLRLPPRSGWCSCPGSSTTPTRRPRADSPRPRHVTCSPQAASPLVMSSGSAHGCAASAVRRAAPAASQRGS</sequence>
<comment type="caution">
    <text evidence="2">The sequence shown here is derived from an EMBL/GenBank/DDBJ whole genome shotgun (WGS) entry which is preliminary data.</text>
</comment>
<feature type="region of interest" description="Disordered" evidence="1">
    <location>
        <begin position="221"/>
        <end position="338"/>
    </location>
</feature>
<accession>A0A4D4IZS1</accession>
<dbReference type="InterPro" id="IPR027417">
    <property type="entry name" value="P-loop_NTPase"/>
</dbReference>
<evidence type="ECO:0000313" key="2">
    <source>
        <dbReference type="EMBL" id="GDY29751.1"/>
    </source>
</evidence>
<evidence type="ECO:0000256" key="1">
    <source>
        <dbReference type="SAM" id="MobiDB-lite"/>
    </source>
</evidence>
<dbReference type="AlphaFoldDB" id="A0A4D4IZS1"/>
<name>A0A4D4IZS1_9PSEU</name>
<dbReference type="RefSeq" id="WP_192909414.1">
    <property type="nucleotide sequence ID" value="NZ_BJFL01000004.1"/>
</dbReference>
<feature type="compositionally biased region" description="Polar residues" evidence="1">
    <location>
        <begin position="245"/>
        <end position="256"/>
    </location>
</feature>
<dbReference type="Gene3D" id="3.40.50.300">
    <property type="entry name" value="P-loop containing nucleotide triphosphate hydrolases"/>
    <property type="match status" value="1"/>
</dbReference>
<dbReference type="EMBL" id="BJFL01000004">
    <property type="protein sequence ID" value="GDY29751.1"/>
    <property type="molecule type" value="Genomic_DNA"/>
</dbReference>
<gene>
    <name evidence="2" type="ORF">GTS_13840</name>
</gene>
<reference evidence="3" key="1">
    <citation type="submission" date="2019-04" db="EMBL/GenBank/DDBJ databases">
        <title>Draft genome sequence of Pseudonocardiaceae bacterium SL3-2-4.</title>
        <authorList>
            <person name="Ningsih F."/>
            <person name="Yokota A."/>
            <person name="Sakai Y."/>
            <person name="Nanatani K."/>
            <person name="Yabe S."/>
            <person name="Oetari A."/>
            <person name="Sjamsuridzal W."/>
        </authorList>
    </citation>
    <scope>NUCLEOTIDE SEQUENCE [LARGE SCALE GENOMIC DNA]</scope>
    <source>
        <strain evidence="3">SL3-2-4</strain>
    </source>
</reference>
<dbReference type="Proteomes" id="UP000298860">
    <property type="component" value="Unassembled WGS sequence"/>
</dbReference>
<protein>
    <submittedName>
        <fullName evidence="2">Uncharacterized protein</fullName>
    </submittedName>
</protein>
<feature type="compositionally biased region" description="Low complexity" evidence="1">
    <location>
        <begin position="314"/>
        <end position="338"/>
    </location>
</feature>
<organism evidence="2 3">
    <name type="scientific">Gandjariella thermophila</name>
    <dbReference type="NCBI Taxonomy" id="1931992"/>
    <lineage>
        <taxon>Bacteria</taxon>
        <taxon>Bacillati</taxon>
        <taxon>Actinomycetota</taxon>
        <taxon>Actinomycetes</taxon>
        <taxon>Pseudonocardiales</taxon>
        <taxon>Pseudonocardiaceae</taxon>
        <taxon>Gandjariella</taxon>
    </lineage>
</organism>
<proteinExistence type="predicted"/>
<keyword evidence="3" id="KW-1185">Reference proteome</keyword>
<feature type="compositionally biased region" description="Low complexity" evidence="1">
    <location>
        <begin position="267"/>
        <end position="276"/>
    </location>
</feature>
<dbReference type="SUPFAM" id="SSF53795">
    <property type="entry name" value="PEP carboxykinase-like"/>
    <property type="match status" value="1"/>
</dbReference>